<dbReference type="EMBL" id="CADEPI010000257">
    <property type="protein sequence ID" value="CAB3382086.1"/>
    <property type="molecule type" value="Genomic_DNA"/>
</dbReference>
<dbReference type="InterPro" id="IPR002110">
    <property type="entry name" value="Ankyrin_rpt"/>
</dbReference>
<comment type="caution">
    <text evidence="4">The sequence shown here is derived from an EMBL/GenBank/DDBJ whole genome shotgun (WGS) entry which is preliminary data.</text>
</comment>
<keyword evidence="2 3" id="KW-0040">ANK repeat</keyword>
<dbReference type="OrthoDB" id="10261302at2759"/>
<dbReference type="Proteomes" id="UP000494165">
    <property type="component" value="Unassembled WGS sequence"/>
</dbReference>
<dbReference type="PRINTS" id="PR01415">
    <property type="entry name" value="ANKYRIN"/>
</dbReference>
<feature type="repeat" description="ANK" evidence="3">
    <location>
        <begin position="212"/>
        <end position="244"/>
    </location>
</feature>
<proteinExistence type="predicted"/>
<dbReference type="PROSITE" id="PS50088">
    <property type="entry name" value="ANK_REPEAT"/>
    <property type="match status" value="5"/>
</dbReference>
<protein>
    <submittedName>
        <fullName evidence="4">Uncharacterized protein</fullName>
    </submittedName>
</protein>
<dbReference type="SMART" id="SM00248">
    <property type="entry name" value="ANK"/>
    <property type="match status" value="12"/>
</dbReference>
<reference evidence="4 5" key="1">
    <citation type="submission" date="2020-04" db="EMBL/GenBank/DDBJ databases">
        <authorList>
            <person name="Alioto T."/>
            <person name="Alioto T."/>
            <person name="Gomez Garrido J."/>
        </authorList>
    </citation>
    <scope>NUCLEOTIDE SEQUENCE [LARGE SCALE GENOMIC DNA]</scope>
</reference>
<evidence type="ECO:0000313" key="5">
    <source>
        <dbReference type="Proteomes" id="UP000494165"/>
    </source>
</evidence>
<evidence type="ECO:0000256" key="1">
    <source>
        <dbReference type="ARBA" id="ARBA00022737"/>
    </source>
</evidence>
<feature type="repeat" description="ANK" evidence="3">
    <location>
        <begin position="417"/>
        <end position="449"/>
    </location>
</feature>
<dbReference type="Gene3D" id="1.25.40.20">
    <property type="entry name" value="Ankyrin repeat-containing domain"/>
    <property type="match status" value="3"/>
</dbReference>
<evidence type="ECO:0000256" key="2">
    <source>
        <dbReference type="ARBA" id="ARBA00023043"/>
    </source>
</evidence>
<dbReference type="SUPFAM" id="SSF48403">
    <property type="entry name" value="Ankyrin repeat"/>
    <property type="match status" value="2"/>
</dbReference>
<feature type="repeat" description="ANK" evidence="3">
    <location>
        <begin position="489"/>
        <end position="518"/>
    </location>
</feature>
<keyword evidence="1" id="KW-0677">Repeat</keyword>
<evidence type="ECO:0000313" key="4">
    <source>
        <dbReference type="EMBL" id="CAB3382086.1"/>
    </source>
</evidence>
<gene>
    <name evidence="4" type="ORF">CLODIP_2_CD01039</name>
</gene>
<accession>A0A8S1DND8</accession>
<feature type="repeat" description="ANK" evidence="3">
    <location>
        <begin position="350"/>
        <end position="382"/>
    </location>
</feature>
<dbReference type="PANTHER" id="PTHR24198">
    <property type="entry name" value="ANKYRIN REPEAT AND PROTEIN KINASE DOMAIN-CONTAINING PROTEIN"/>
    <property type="match status" value="1"/>
</dbReference>
<dbReference type="Pfam" id="PF12796">
    <property type="entry name" value="Ank_2"/>
    <property type="match status" value="4"/>
</dbReference>
<dbReference type="PROSITE" id="PS50297">
    <property type="entry name" value="ANK_REP_REGION"/>
    <property type="match status" value="5"/>
</dbReference>
<name>A0A8S1DND8_9INSE</name>
<dbReference type="PANTHER" id="PTHR24198:SF165">
    <property type="entry name" value="ANKYRIN REPEAT-CONTAINING PROTEIN-RELATED"/>
    <property type="match status" value="1"/>
</dbReference>
<evidence type="ECO:0000256" key="3">
    <source>
        <dbReference type="PROSITE-ProRule" id="PRU00023"/>
    </source>
</evidence>
<keyword evidence="5" id="KW-1185">Reference proteome</keyword>
<dbReference type="InterPro" id="IPR036770">
    <property type="entry name" value="Ankyrin_rpt-contain_sf"/>
</dbReference>
<organism evidence="4 5">
    <name type="scientific">Cloeon dipterum</name>
    <dbReference type="NCBI Taxonomy" id="197152"/>
    <lineage>
        <taxon>Eukaryota</taxon>
        <taxon>Metazoa</taxon>
        <taxon>Ecdysozoa</taxon>
        <taxon>Arthropoda</taxon>
        <taxon>Hexapoda</taxon>
        <taxon>Insecta</taxon>
        <taxon>Pterygota</taxon>
        <taxon>Palaeoptera</taxon>
        <taxon>Ephemeroptera</taxon>
        <taxon>Pisciforma</taxon>
        <taxon>Baetidae</taxon>
        <taxon>Cloeon</taxon>
    </lineage>
</organism>
<dbReference type="AlphaFoldDB" id="A0A8S1DND8"/>
<sequence length="612" mass="69593">MLAAKSEDLESCLRELERGGNTCEKTKEDGVSLLHFAALNKEHGLKIIRYLMIFGLSLAAVDVDDEEPIHYTIRMGHYDLAKMLLEMRHPGTGFNLLHYFVMKNNHQVNGVFAKAVHSHDNNLAIEFDAEGRTVLHLAAEFTDLRMIDWVMKELGLRPNEPQTMSAKNASVLHHAVLNQRHAAQIIRYFASRNLFPVTYEYGKVDLNARNDSGETPLQLALVLGKIDAAKDLVKFGADVDLKMKGKNLLHLCVEKNMLSNAQLVHKWDYEEILKRDSTGRKVIHVAAENADRYTCEWLVQVQKDDDVMALCYEKGSSAIHRVGLNVKYGNKDLIYFFKSLGFSLEQRDKEGLTPLHYALRAGNLKVASDMIKVGADLRLESNSLNLIQYCVRHDCLESAKFIHEKDRKLITKVCESGGRTVLHIAAEFADEEMCRWLVSQGASVPTLSEDAENNVLHFATMNFTHGVALIKYFHTFGIALNARNKFYCSPLHVALERENLKVADCLLNLGANINMYIDHSNLIHFCAKRNKLDAAKFLHERNQELTKEPCFGGRTTLHTAAQFSTVEFCQWLVENGVNTQVRDNLGRLAWQYVPHGKNELKTYFQQFYTYMD</sequence>
<feature type="repeat" description="ANK" evidence="3">
    <location>
        <begin position="552"/>
        <end position="584"/>
    </location>
</feature>